<keyword evidence="2 6" id="KW-0145">Chemotaxis</keyword>
<evidence type="ECO:0000256" key="1">
    <source>
        <dbReference type="ARBA" id="ARBA00022490"/>
    </source>
</evidence>
<protein>
    <recommendedName>
        <fullName evidence="4">protein-glutamate methylesterase</fullName>
        <ecNumber evidence="4">3.1.1.61</ecNumber>
    </recommendedName>
</protein>
<dbReference type="InterPro" id="IPR011006">
    <property type="entry name" value="CheY-like_superfamily"/>
</dbReference>
<dbReference type="SMART" id="SM00448">
    <property type="entry name" value="REC"/>
    <property type="match status" value="1"/>
</dbReference>
<dbReference type="CDD" id="cd17541">
    <property type="entry name" value="REC_CheB-like"/>
    <property type="match status" value="1"/>
</dbReference>
<dbReference type="OrthoDB" id="9793421at2"/>
<dbReference type="InterPro" id="IPR035909">
    <property type="entry name" value="CheB_C"/>
</dbReference>
<feature type="active site" evidence="6">
    <location>
        <position position="172"/>
    </location>
</feature>
<dbReference type="PANTHER" id="PTHR42872:SF6">
    <property type="entry name" value="PROTEIN-GLUTAMATE METHYLESTERASE_PROTEIN-GLUTAMINE GLUTAMINASE"/>
    <property type="match status" value="1"/>
</dbReference>
<evidence type="ECO:0000256" key="3">
    <source>
        <dbReference type="ARBA" id="ARBA00022801"/>
    </source>
</evidence>
<dbReference type="SUPFAM" id="SSF52738">
    <property type="entry name" value="Methylesterase CheB, C-terminal domain"/>
    <property type="match status" value="1"/>
</dbReference>
<feature type="modified residue" description="4-aspartylphosphate" evidence="7">
    <location>
        <position position="42"/>
    </location>
</feature>
<dbReference type="Proteomes" id="UP000064920">
    <property type="component" value="Chromosome"/>
</dbReference>
<keyword evidence="11" id="KW-1185">Reference proteome</keyword>
<dbReference type="Gene3D" id="3.40.50.2300">
    <property type="match status" value="1"/>
</dbReference>
<dbReference type="Pfam" id="PF00072">
    <property type="entry name" value="Response_reg"/>
    <property type="match status" value="1"/>
</dbReference>
<evidence type="ECO:0000256" key="7">
    <source>
        <dbReference type="PROSITE-ProRule" id="PRU00169"/>
    </source>
</evidence>
<evidence type="ECO:0000256" key="2">
    <source>
        <dbReference type="ARBA" id="ARBA00022500"/>
    </source>
</evidence>
<comment type="catalytic activity">
    <reaction evidence="5">
        <text>[protein]-L-glutamate 5-O-methyl ester + H2O = L-glutamyl-[protein] + methanol + H(+)</text>
        <dbReference type="Rhea" id="RHEA:23236"/>
        <dbReference type="Rhea" id="RHEA-COMP:10208"/>
        <dbReference type="Rhea" id="RHEA-COMP:10311"/>
        <dbReference type="ChEBI" id="CHEBI:15377"/>
        <dbReference type="ChEBI" id="CHEBI:15378"/>
        <dbReference type="ChEBI" id="CHEBI:17790"/>
        <dbReference type="ChEBI" id="CHEBI:29973"/>
        <dbReference type="ChEBI" id="CHEBI:82795"/>
        <dbReference type="EC" id="3.1.1.61"/>
    </reaction>
</comment>
<keyword evidence="1" id="KW-0963">Cytoplasm</keyword>
<dbReference type="EC" id="3.1.1.61" evidence="4"/>
<dbReference type="InterPro" id="IPR000673">
    <property type="entry name" value="Sig_transdc_resp-reg_Me-estase"/>
</dbReference>
<evidence type="ECO:0000259" key="8">
    <source>
        <dbReference type="PROSITE" id="PS50110"/>
    </source>
</evidence>
<name>A0A0N9ZX21_9RHOB</name>
<dbReference type="GO" id="GO:0005737">
    <property type="term" value="C:cytoplasm"/>
    <property type="evidence" value="ECO:0007669"/>
    <property type="project" value="InterPro"/>
</dbReference>
<dbReference type="Gene3D" id="3.40.50.180">
    <property type="entry name" value="Methylesterase CheB, C-terminal domain"/>
    <property type="match status" value="1"/>
</dbReference>
<reference evidence="10 11" key="1">
    <citation type="submission" date="2015-05" db="EMBL/GenBank/DDBJ databases">
        <authorList>
            <person name="Wang D.B."/>
            <person name="Wang M."/>
        </authorList>
    </citation>
    <scope>NUCLEOTIDE SEQUENCE [LARGE SCALE GENOMIC DNA]</scope>
    <source>
        <strain evidence="10 11">IMCC 12053</strain>
    </source>
</reference>
<keyword evidence="3 6" id="KW-0378">Hydrolase</keyword>
<feature type="active site" evidence="6">
    <location>
        <position position="267"/>
    </location>
</feature>
<dbReference type="NCBIfam" id="NF001965">
    <property type="entry name" value="PRK00742.1"/>
    <property type="match status" value="1"/>
</dbReference>
<dbReference type="PANTHER" id="PTHR42872">
    <property type="entry name" value="PROTEIN-GLUTAMATE METHYLESTERASE/PROTEIN-GLUTAMINE GLUTAMINASE"/>
    <property type="match status" value="1"/>
</dbReference>
<dbReference type="PATRIC" id="fig|1397108.4.peg.692"/>
<feature type="domain" description="CheB-type methylesterase" evidence="9">
    <location>
        <begin position="129"/>
        <end position="325"/>
    </location>
</feature>
<dbReference type="GO" id="GO:0000156">
    <property type="term" value="F:phosphorelay response regulator activity"/>
    <property type="evidence" value="ECO:0007669"/>
    <property type="project" value="InterPro"/>
</dbReference>
<dbReference type="SUPFAM" id="SSF52172">
    <property type="entry name" value="CheY-like"/>
    <property type="match status" value="1"/>
</dbReference>
<dbReference type="GO" id="GO:0006935">
    <property type="term" value="P:chemotaxis"/>
    <property type="evidence" value="ECO:0007669"/>
    <property type="project" value="UniProtKB-UniRule"/>
</dbReference>
<dbReference type="PROSITE" id="PS50110">
    <property type="entry name" value="RESPONSE_REGULATORY"/>
    <property type="match status" value="1"/>
</dbReference>
<feature type="domain" description="Response regulatory" evidence="8">
    <location>
        <begin position="1"/>
        <end position="108"/>
    </location>
</feature>
<sequence>MRGLIRSVLERDPRIEVVAEAGGASEARDAVNAHQPHVMTLDIEMPSMSGLEFLDRLMRHRPMPVVMVSTLTKAGSAIAIEALAKGAVECVQKPTIGQSGAPFAGLADILVAAANARVKLPTSMAPPRPVSQSGRKFQRMCLLGGSTGAVDAIERILARFPSDCPPTLITQHMPEPFLASFAARLNPIVAPTVRLARDGDELRHGEVLIAPGGAYHLNMQPGFGRRVSLLEGPKVSGHRPSVDSMFQSACHLGDQVVAGILTGMGRDGAEGMADLRSKGAITLGQSRESCVVFGMPRMAGEMDGVDQWVDLDAFGDALLKAAETPVGAKPR</sequence>
<gene>
    <name evidence="10" type="ORF">IMCC12053_667</name>
</gene>
<evidence type="ECO:0000259" key="9">
    <source>
        <dbReference type="PROSITE" id="PS50122"/>
    </source>
</evidence>
<evidence type="ECO:0000313" key="10">
    <source>
        <dbReference type="EMBL" id="ALI54615.1"/>
    </source>
</evidence>
<dbReference type="PROSITE" id="PS50122">
    <property type="entry name" value="CHEB"/>
    <property type="match status" value="1"/>
</dbReference>
<dbReference type="InterPro" id="IPR008248">
    <property type="entry name" value="CheB-like"/>
</dbReference>
<evidence type="ECO:0000256" key="6">
    <source>
        <dbReference type="PROSITE-ProRule" id="PRU00050"/>
    </source>
</evidence>
<dbReference type="EMBL" id="CP012023">
    <property type="protein sequence ID" value="ALI54615.1"/>
    <property type="molecule type" value="Genomic_DNA"/>
</dbReference>
<dbReference type="InterPro" id="IPR001789">
    <property type="entry name" value="Sig_transdc_resp-reg_receiver"/>
</dbReference>
<dbReference type="AlphaFoldDB" id="A0A0N9ZX21"/>
<dbReference type="Pfam" id="PF01339">
    <property type="entry name" value="CheB_methylest"/>
    <property type="match status" value="1"/>
</dbReference>
<organism evidence="10 11">
    <name type="scientific">Celeribacter marinus</name>
    <dbReference type="NCBI Taxonomy" id="1397108"/>
    <lineage>
        <taxon>Bacteria</taxon>
        <taxon>Pseudomonadati</taxon>
        <taxon>Pseudomonadota</taxon>
        <taxon>Alphaproteobacteria</taxon>
        <taxon>Rhodobacterales</taxon>
        <taxon>Roseobacteraceae</taxon>
        <taxon>Celeribacter</taxon>
    </lineage>
</organism>
<evidence type="ECO:0000256" key="4">
    <source>
        <dbReference type="ARBA" id="ARBA00039140"/>
    </source>
</evidence>
<dbReference type="CDD" id="cd16432">
    <property type="entry name" value="CheB_Rec"/>
    <property type="match status" value="1"/>
</dbReference>
<proteinExistence type="predicted"/>
<dbReference type="KEGG" id="cmar:IMCC12053_667"/>
<evidence type="ECO:0000313" key="11">
    <source>
        <dbReference type="Proteomes" id="UP000064920"/>
    </source>
</evidence>
<accession>A0A0N9ZX21</accession>
<dbReference type="GO" id="GO:0008984">
    <property type="term" value="F:protein-glutamate methylesterase activity"/>
    <property type="evidence" value="ECO:0007669"/>
    <property type="project" value="UniProtKB-EC"/>
</dbReference>
<dbReference type="STRING" id="1397108.IMCC12053_667"/>
<keyword evidence="7" id="KW-0597">Phosphoprotein</keyword>
<evidence type="ECO:0000256" key="5">
    <source>
        <dbReference type="ARBA" id="ARBA00048267"/>
    </source>
</evidence>
<dbReference type="PIRSF" id="PIRSF000876">
    <property type="entry name" value="RR_chemtxs_CheB"/>
    <property type="match status" value="1"/>
</dbReference>
<feature type="active site" evidence="6">
    <location>
        <position position="146"/>
    </location>
</feature>